<evidence type="ECO:0000256" key="9">
    <source>
        <dbReference type="ARBA" id="ARBA00022960"/>
    </source>
</evidence>
<evidence type="ECO:0000256" key="3">
    <source>
        <dbReference type="ARBA" id="ARBA00007164"/>
    </source>
</evidence>
<keyword evidence="8" id="KW-0378">Hydrolase</keyword>
<dbReference type="InterPro" id="IPR018044">
    <property type="entry name" value="Peptidase_S11"/>
</dbReference>
<dbReference type="InterPro" id="IPR001967">
    <property type="entry name" value="Peptidase_S11_N"/>
</dbReference>
<evidence type="ECO:0000256" key="13">
    <source>
        <dbReference type="PIRSR" id="PIRSR618044-1"/>
    </source>
</evidence>
<dbReference type="SMART" id="SM00936">
    <property type="entry name" value="PBP5_C"/>
    <property type="match status" value="1"/>
</dbReference>
<sequence length="334" mass="37106">MEARSGKVLYMKNGHLRRPPASTTKMMTGILAIEQGDLKEWVTISQKAARVGEASIHLTAGEKLRLEDLVKGALIRSGNDAAAAVAEHVGGSEEFFIYLMNKKARLLGAGNTLFQNPHGLPAQNHYASAYDLGLIARYALTNEVFASIVRTRETTIRGSWSRYLRNTNRLLWRYPWANGVKTGTTDAAGKCLVASATREGLTLIAVVLKSHDRYRDAETLLEYGFQNFDYYAIAKGSVWGTVKVANGKPSRVTAVALWNDVFILEKDRKKDLRFKVNIVSEVQAPLRKGENLGFLEVFKEEQRIGRIPLGAGEESRKLGLIERLRKLGEGLNDD</sequence>
<evidence type="ECO:0000256" key="10">
    <source>
        <dbReference type="ARBA" id="ARBA00022984"/>
    </source>
</evidence>
<dbReference type="Gene3D" id="2.60.410.10">
    <property type="entry name" value="D-Ala-D-Ala carboxypeptidase, C-terminal domain"/>
    <property type="match status" value="1"/>
</dbReference>
<dbReference type="Proteomes" id="UP000197032">
    <property type="component" value="Unassembled WGS sequence"/>
</dbReference>
<gene>
    <name evidence="17" type="ORF">KKC1_08880</name>
</gene>
<feature type="binding site" evidence="14">
    <location>
        <position position="181"/>
    </location>
    <ligand>
        <name>substrate</name>
    </ligand>
</feature>
<dbReference type="Gene3D" id="3.40.710.10">
    <property type="entry name" value="DD-peptidase/beta-lactamase superfamily"/>
    <property type="match status" value="1"/>
</dbReference>
<evidence type="ECO:0000256" key="2">
    <source>
        <dbReference type="ARBA" id="ARBA00004752"/>
    </source>
</evidence>
<evidence type="ECO:0000313" key="17">
    <source>
        <dbReference type="EMBL" id="GAW91727.1"/>
    </source>
</evidence>
<dbReference type="PANTHER" id="PTHR21581">
    <property type="entry name" value="D-ALANYL-D-ALANINE CARBOXYPEPTIDASE"/>
    <property type="match status" value="1"/>
</dbReference>
<dbReference type="SUPFAM" id="SSF56601">
    <property type="entry name" value="beta-lactamase/transpeptidase-like"/>
    <property type="match status" value="1"/>
</dbReference>
<evidence type="ECO:0000256" key="4">
    <source>
        <dbReference type="ARBA" id="ARBA00012448"/>
    </source>
</evidence>
<dbReference type="Pfam" id="PF00768">
    <property type="entry name" value="Peptidase_S11"/>
    <property type="match status" value="1"/>
</dbReference>
<dbReference type="Pfam" id="PF07943">
    <property type="entry name" value="PBP5_C"/>
    <property type="match status" value="1"/>
</dbReference>
<feature type="active site" evidence="13">
    <location>
        <position position="77"/>
    </location>
</feature>
<feature type="active site" description="Proton acceptor" evidence="13">
    <location>
        <position position="25"/>
    </location>
</feature>
<dbReference type="GO" id="GO:0009002">
    <property type="term" value="F:serine-type D-Ala-D-Ala carboxypeptidase activity"/>
    <property type="evidence" value="ECO:0007669"/>
    <property type="project" value="UniProtKB-EC"/>
</dbReference>
<comment type="pathway">
    <text evidence="2">Cell wall biogenesis; peptidoglycan biosynthesis.</text>
</comment>
<dbReference type="EC" id="3.4.16.4" evidence="4"/>
<dbReference type="OrthoDB" id="9791132at2"/>
<evidence type="ECO:0000256" key="15">
    <source>
        <dbReference type="RuleBase" id="RU004016"/>
    </source>
</evidence>
<comment type="function">
    <text evidence="1">Removes C-terminal D-alanyl residues from sugar-peptide cell wall precursors.</text>
</comment>
<keyword evidence="5 17" id="KW-0121">Carboxypeptidase</keyword>
<proteinExistence type="inferred from homology"/>
<keyword evidence="9" id="KW-0133">Cell shape</keyword>
<evidence type="ECO:0000256" key="12">
    <source>
        <dbReference type="ARBA" id="ARBA00034000"/>
    </source>
</evidence>
<reference evidence="18" key="1">
    <citation type="journal article" date="2017" name="Appl. Environ. Microbiol.">
        <title>Genomic Analysis of Calderihabitans maritimus KKC1, a Thermophilic, Hydrogenogenic, Carboxydotrophic Bacterium Isolated from Marine Sediment.</title>
        <authorList>
            <person name="Omae K."/>
            <person name="Yoneda Y."/>
            <person name="Fukuyama Y."/>
            <person name="Yoshida T."/>
            <person name="Sako Y."/>
        </authorList>
    </citation>
    <scope>NUCLEOTIDE SEQUENCE [LARGE SCALE GENOMIC DNA]</scope>
    <source>
        <strain evidence="18">KKC1</strain>
    </source>
</reference>
<evidence type="ECO:0000256" key="7">
    <source>
        <dbReference type="ARBA" id="ARBA00022729"/>
    </source>
</evidence>
<evidence type="ECO:0000256" key="8">
    <source>
        <dbReference type="ARBA" id="ARBA00022801"/>
    </source>
</evidence>
<organism evidence="17 18">
    <name type="scientific">Calderihabitans maritimus</name>
    <dbReference type="NCBI Taxonomy" id="1246530"/>
    <lineage>
        <taxon>Bacteria</taxon>
        <taxon>Bacillati</taxon>
        <taxon>Bacillota</taxon>
        <taxon>Clostridia</taxon>
        <taxon>Neomoorellales</taxon>
        <taxon>Calderihabitantaceae</taxon>
        <taxon>Calderihabitans</taxon>
    </lineage>
</organism>
<comment type="catalytic activity">
    <reaction evidence="12">
        <text>Preferential cleavage: (Ac)2-L-Lys-D-Ala-|-D-Ala. Also transpeptidation of peptidyl-alanyl moieties that are N-acyl substituents of D-alanine.</text>
        <dbReference type="EC" id="3.4.16.4"/>
    </reaction>
</comment>
<dbReference type="InterPro" id="IPR037167">
    <property type="entry name" value="Peptidase_S11_C_sf"/>
</dbReference>
<evidence type="ECO:0000259" key="16">
    <source>
        <dbReference type="SMART" id="SM00936"/>
    </source>
</evidence>
<keyword evidence="11" id="KW-0961">Cell wall biogenesis/degradation</keyword>
<dbReference type="GO" id="GO:0009252">
    <property type="term" value="P:peptidoglycan biosynthetic process"/>
    <property type="evidence" value="ECO:0007669"/>
    <property type="project" value="UniProtKB-UniPathway"/>
</dbReference>
<comment type="caution">
    <text evidence="17">The sequence shown here is derived from an EMBL/GenBank/DDBJ whole genome shotgun (WGS) entry which is preliminary data.</text>
</comment>
<accession>A0A1Z5HQS8</accession>
<evidence type="ECO:0000256" key="1">
    <source>
        <dbReference type="ARBA" id="ARBA00003217"/>
    </source>
</evidence>
<name>A0A1Z5HQS8_9FIRM</name>
<dbReference type="PANTHER" id="PTHR21581:SF6">
    <property type="entry name" value="TRAFFICKING PROTEIN PARTICLE COMPLEX SUBUNIT 12"/>
    <property type="match status" value="1"/>
</dbReference>
<feature type="domain" description="Peptidase S11 D-Ala-D-Ala carboxypeptidase A C-terminal" evidence="16">
    <location>
        <begin position="228"/>
        <end position="317"/>
    </location>
</feature>
<keyword evidence="10" id="KW-0573">Peptidoglycan synthesis</keyword>
<evidence type="ECO:0000256" key="11">
    <source>
        <dbReference type="ARBA" id="ARBA00023316"/>
    </source>
</evidence>
<evidence type="ECO:0000256" key="6">
    <source>
        <dbReference type="ARBA" id="ARBA00022670"/>
    </source>
</evidence>
<dbReference type="GO" id="GO:0006508">
    <property type="term" value="P:proteolysis"/>
    <property type="evidence" value="ECO:0007669"/>
    <property type="project" value="UniProtKB-KW"/>
</dbReference>
<dbReference type="AlphaFoldDB" id="A0A1Z5HQS8"/>
<dbReference type="InterPro" id="IPR012338">
    <property type="entry name" value="Beta-lactam/transpept-like"/>
</dbReference>
<feature type="active site" description="Acyl-ester intermediate" evidence="13">
    <location>
        <position position="22"/>
    </location>
</feature>
<dbReference type="EMBL" id="BDGJ01000032">
    <property type="protein sequence ID" value="GAW91727.1"/>
    <property type="molecule type" value="Genomic_DNA"/>
</dbReference>
<evidence type="ECO:0000256" key="5">
    <source>
        <dbReference type="ARBA" id="ARBA00022645"/>
    </source>
</evidence>
<dbReference type="InterPro" id="IPR012907">
    <property type="entry name" value="Peptidase_S11_C"/>
</dbReference>
<keyword evidence="18" id="KW-1185">Reference proteome</keyword>
<evidence type="ECO:0000313" key="18">
    <source>
        <dbReference type="Proteomes" id="UP000197032"/>
    </source>
</evidence>
<evidence type="ECO:0000256" key="14">
    <source>
        <dbReference type="PIRSR" id="PIRSR618044-2"/>
    </source>
</evidence>
<dbReference type="SUPFAM" id="SSF69189">
    <property type="entry name" value="Penicillin-binding protein associated domain"/>
    <property type="match status" value="1"/>
</dbReference>
<comment type="similarity">
    <text evidence="3 15">Belongs to the peptidase S11 family.</text>
</comment>
<keyword evidence="6" id="KW-0645">Protease</keyword>
<dbReference type="InterPro" id="IPR015956">
    <property type="entry name" value="Peniciliin-bd_prot_C_sf"/>
</dbReference>
<dbReference type="GO" id="GO:0008360">
    <property type="term" value="P:regulation of cell shape"/>
    <property type="evidence" value="ECO:0007669"/>
    <property type="project" value="UniProtKB-KW"/>
</dbReference>
<dbReference type="GO" id="GO:0071555">
    <property type="term" value="P:cell wall organization"/>
    <property type="evidence" value="ECO:0007669"/>
    <property type="project" value="UniProtKB-KW"/>
</dbReference>
<protein>
    <recommendedName>
        <fullName evidence="4">serine-type D-Ala-D-Ala carboxypeptidase</fullName>
        <ecNumber evidence="4">3.4.16.4</ecNumber>
    </recommendedName>
</protein>
<dbReference type="UniPathway" id="UPA00219"/>
<dbReference type="PRINTS" id="PR00725">
    <property type="entry name" value="DADACBPTASE1"/>
</dbReference>
<keyword evidence="7" id="KW-0732">Signal</keyword>